<sequence length="160" mass="18466">MGFRLVLKVVNHDPCEAYLSKPNLLRRRVWRFHSLQSPFLLCIYHHNQSRSLSSNPPPLASNESFGKSFVDLLLKSSEEDLKQWPHSFKFRLKVSLAIDGDLTLVSRVRNINGKPFSFSFALCSDPVGKRGRITTRSLFKTWVDHIVKSLHIFKTEKSQL</sequence>
<reference evidence="1 2" key="1">
    <citation type="submission" date="2021-03" db="EMBL/GenBank/DDBJ databases">
        <authorList>
            <person name="King G.J."/>
            <person name="Bancroft I."/>
            <person name="Baten A."/>
            <person name="Bloomfield J."/>
            <person name="Borpatragohain P."/>
            <person name="He Z."/>
            <person name="Irish N."/>
            <person name="Irwin J."/>
            <person name="Liu K."/>
            <person name="Mauleon R.P."/>
            <person name="Moore J."/>
            <person name="Morris R."/>
            <person name="Ostergaard L."/>
            <person name="Wang B."/>
            <person name="Wells R."/>
        </authorList>
    </citation>
    <scope>NUCLEOTIDE SEQUENCE [LARGE SCALE GENOMIC DNA]</scope>
    <source>
        <strain evidence="1">R-o-18</strain>
        <tissue evidence="1">Leaf</tissue>
    </source>
</reference>
<comment type="caution">
    <text evidence="1">The sequence shown here is derived from an EMBL/GenBank/DDBJ whole genome shotgun (WGS) entry which is preliminary data.</text>
</comment>
<dbReference type="InterPro" id="IPR014718">
    <property type="entry name" value="GH-type_carb-bd"/>
</dbReference>
<name>A0ABQ7NTW8_BRACM</name>
<dbReference type="InterPro" id="IPR011013">
    <property type="entry name" value="Gal_mutarotase_sf_dom"/>
</dbReference>
<dbReference type="Proteomes" id="UP000823674">
    <property type="component" value="Chromosome A01"/>
</dbReference>
<organism evidence="1 2">
    <name type="scientific">Brassica rapa subsp. trilocularis</name>
    <dbReference type="NCBI Taxonomy" id="1813537"/>
    <lineage>
        <taxon>Eukaryota</taxon>
        <taxon>Viridiplantae</taxon>
        <taxon>Streptophyta</taxon>
        <taxon>Embryophyta</taxon>
        <taxon>Tracheophyta</taxon>
        <taxon>Spermatophyta</taxon>
        <taxon>Magnoliopsida</taxon>
        <taxon>eudicotyledons</taxon>
        <taxon>Gunneridae</taxon>
        <taxon>Pentapetalae</taxon>
        <taxon>rosids</taxon>
        <taxon>malvids</taxon>
        <taxon>Brassicales</taxon>
        <taxon>Brassicaceae</taxon>
        <taxon>Brassiceae</taxon>
        <taxon>Brassica</taxon>
    </lineage>
</organism>
<accession>A0ABQ7NTW8</accession>
<protein>
    <submittedName>
        <fullName evidence="1">Uncharacterized protein</fullName>
    </submittedName>
</protein>
<keyword evidence="2" id="KW-1185">Reference proteome</keyword>
<dbReference type="PANTHER" id="PTHR11122:SF10">
    <property type="entry name" value="GLUCOSE-6-PHOSPHATE 1-EPIMERASE"/>
    <property type="match status" value="1"/>
</dbReference>
<evidence type="ECO:0000313" key="1">
    <source>
        <dbReference type="EMBL" id="KAG5414302.1"/>
    </source>
</evidence>
<dbReference type="SUPFAM" id="SSF74650">
    <property type="entry name" value="Galactose mutarotase-like"/>
    <property type="match status" value="1"/>
</dbReference>
<evidence type="ECO:0000313" key="2">
    <source>
        <dbReference type="Proteomes" id="UP000823674"/>
    </source>
</evidence>
<proteinExistence type="predicted"/>
<dbReference type="PANTHER" id="PTHR11122">
    <property type="entry name" value="APOSPORY-ASSOCIATED PROTEIN C-RELATED"/>
    <property type="match status" value="1"/>
</dbReference>
<dbReference type="EMBL" id="JADBGQ010000001">
    <property type="protein sequence ID" value="KAG5414302.1"/>
    <property type="molecule type" value="Genomic_DNA"/>
</dbReference>
<gene>
    <name evidence="1" type="primary">A01g503480.1_BraROA</name>
    <name evidence="1" type="ORF">IGI04_001869</name>
</gene>
<dbReference type="Gene3D" id="2.70.98.10">
    <property type="match status" value="1"/>
</dbReference>